<dbReference type="KEGG" id="bdi:100822427"/>
<protein>
    <recommendedName>
        <fullName evidence="2">No apical meristem-associated C-terminal domain-containing protein</fullName>
    </recommendedName>
</protein>
<dbReference type="ExpressionAtlas" id="A0A0Q3J364">
    <property type="expression patterns" value="baseline"/>
</dbReference>
<proteinExistence type="predicted"/>
<evidence type="ECO:0000313" key="4">
    <source>
        <dbReference type="EnsemblPlants" id="KQK07164"/>
    </source>
</evidence>
<dbReference type="EnsemblPlants" id="KQK07164">
    <property type="protein sequence ID" value="KQK07164"/>
    <property type="gene ID" value="BRADI_2g33470v3"/>
</dbReference>
<evidence type="ECO:0000259" key="2">
    <source>
        <dbReference type="Pfam" id="PF14303"/>
    </source>
</evidence>
<dbReference type="PANTHER" id="PTHR45125">
    <property type="entry name" value="F21J9.4-RELATED"/>
    <property type="match status" value="1"/>
</dbReference>
<dbReference type="OrthoDB" id="680504at2759"/>
<name>A0A0Q3J364_BRADI</name>
<keyword evidence="5" id="KW-1185">Reference proteome</keyword>
<dbReference type="AlphaFoldDB" id="A0A0Q3J364"/>
<dbReference type="PANTHER" id="PTHR45125:SF48">
    <property type="entry name" value="MYB-LIKE DOMAIN-CONTAINING PROTEIN"/>
    <property type="match status" value="1"/>
</dbReference>
<gene>
    <name evidence="4" type="primary">LOC100822427</name>
    <name evidence="3" type="ORF">BRADI_2g33470v3</name>
</gene>
<evidence type="ECO:0000313" key="3">
    <source>
        <dbReference type="EMBL" id="KQK07164.1"/>
    </source>
</evidence>
<dbReference type="STRING" id="15368.A0A0Q3J364"/>
<sequence length="447" mass="49021">MSHLPPTTDASGRDGLPPLLPGGPLPQMKAKARPRPWGGSAAGATAKKGRVNPASAFLSVPSAATAAEMPPPPSRTSRPATPPPVAAEGTSVVVATPVGGVSFVQAMDDETDAEKISFSLPNDDLASKGVGKRSCNYSNQEDTQLCKSWASITMDPIVGNEQPERAYWKRIAKHYHKNRDFNSHRNANSLEHRWSTLQKHCMKFQACYDQVERRHPSGIPYKEHLIESQELYASTNHNRAFQYVHCWLQVRNNQKFQALNFNAKKSKSSSPFEGTGEEEGEARSKSPITESTQKRPPGRKQAKDKENNEGEYRPYEEALKGLLEIKEIEGKLKEERWRQTKSMKERKISIEERKLMWEQEKKVMFCDVNTLEGNVKTYVLAMRAKIANAKVAELKRNFGGASSSFGGDLSCDGFTCGGVFGGTSGFGSEFGGSGSYGGGDGNGADLS</sequence>
<dbReference type="Gramene" id="KQK07164">
    <property type="protein sequence ID" value="KQK07164"/>
    <property type="gene ID" value="BRADI_2g33470v3"/>
</dbReference>
<dbReference type="RefSeq" id="XP_014755192.1">
    <property type="nucleotide sequence ID" value="XM_014899706.2"/>
</dbReference>
<dbReference type="Proteomes" id="UP000008810">
    <property type="component" value="Chromosome 2"/>
</dbReference>
<feature type="region of interest" description="Disordered" evidence="1">
    <location>
        <begin position="262"/>
        <end position="313"/>
    </location>
</feature>
<evidence type="ECO:0000313" key="5">
    <source>
        <dbReference type="Proteomes" id="UP000008810"/>
    </source>
</evidence>
<feature type="compositionally biased region" description="Pro residues" evidence="1">
    <location>
        <begin position="69"/>
        <end position="85"/>
    </location>
</feature>
<dbReference type="GeneID" id="100822427"/>
<dbReference type="Pfam" id="PF14303">
    <property type="entry name" value="NAM-associated"/>
    <property type="match status" value="1"/>
</dbReference>
<reference evidence="3 4" key="1">
    <citation type="journal article" date="2010" name="Nature">
        <title>Genome sequencing and analysis of the model grass Brachypodium distachyon.</title>
        <authorList>
            <consortium name="International Brachypodium Initiative"/>
        </authorList>
    </citation>
    <scope>NUCLEOTIDE SEQUENCE [LARGE SCALE GENOMIC DNA]</scope>
    <source>
        <strain evidence="3">Bd21</strain>
        <strain evidence="4">cv. Bd21</strain>
    </source>
</reference>
<evidence type="ECO:0000256" key="1">
    <source>
        <dbReference type="SAM" id="MobiDB-lite"/>
    </source>
</evidence>
<accession>A0A0Q3J364</accession>
<organism evidence="3">
    <name type="scientific">Brachypodium distachyon</name>
    <name type="common">Purple false brome</name>
    <name type="synonym">Trachynia distachya</name>
    <dbReference type="NCBI Taxonomy" id="15368"/>
    <lineage>
        <taxon>Eukaryota</taxon>
        <taxon>Viridiplantae</taxon>
        <taxon>Streptophyta</taxon>
        <taxon>Embryophyta</taxon>
        <taxon>Tracheophyta</taxon>
        <taxon>Spermatophyta</taxon>
        <taxon>Magnoliopsida</taxon>
        <taxon>Liliopsida</taxon>
        <taxon>Poales</taxon>
        <taxon>Poaceae</taxon>
        <taxon>BOP clade</taxon>
        <taxon>Pooideae</taxon>
        <taxon>Stipodae</taxon>
        <taxon>Brachypodieae</taxon>
        <taxon>Brachypodium</taxon>
    </lineage>
</organism>
<reference evidence="3" key="2">
    <citation type="submission" date="2017-06" db="EMBL/GenBank/DDBJ databases">
        <title>WGS assembly of Brachypodium distachyon.</title>
        <authorList>
            <consortium name="The International Brachypodium Initiative"/>
            <person name="Lucas S."/>
            <person name="Harmon-Smith M."/>
            <person name="Lail K."/>
            <person name="Tice H."/>
            <person name="Grimwood J."/>
            <person name="Bruce D."/>
            <person name="Barry K."/>
            <person name="Shu S."/>
            <person name="Lindquist E."/>
            <person name="Wang M."/>
            <person name="Pitluck S."/>
            <person name="Vogel J.P."/>
            <person name="Garvin D.F."/>
            <person name="Mockler T.C."/>
            <person name="Schmutz J."/>
            <person name="Rokhsar D."/>
            <person name="Bevan M.W."/>
        </authorList>
    </citation>
    <scope>NUCLEOTIDE SEQUENCE</scope>
    <source>
        <strain evidence="3">Bd21</strain>
    </source>
</reference>
<dbReference type="InterPro" id="IPR029466">
    <property type="entry name" value="NAM-associated_C"/>
</dbReference>
<feature type="region of interest" description="Disordered" evidence="1">
    <location>
        <begin position="1"/>
        <end position="86"/>
    </location>
</feature>
<reference evidence="4" key="3">
    <citation type="submission" date="2018-08" db="UniProtKB">
        <authorList>
            <consortium name="EnsemblPlants"/>
        </authorList>
    </citation>
    <scope>IDENTIFICATION</scope>
    <source>
        <strain evidence="4">cv. Bd21</strain>
    </source>
</reference>
<feature type="compositionally biased region" description="Basic and acidic residues" evidence="1">
    <location>
        <begin position="301"/>
        <end position="313"/>
    </location>
</feature>
<dbReference type="EMBL" id="CM000881">
    <property type="protein sequence ID" value="KQK07164.1"/>
    <property type="molecule type" value="Genomic_DNA"/>
</dbReference>
<feature type="domain" description="No apical meristem-associated C-terminal" evidence="2">
    <location>
        <begin position="239"/>
        <end position="386"/>
    </location>
</feature>